<keyword evidence="1 5" id="KW-0808">Transferase</keyword>
<dbReference type="KEGG" id="tpav:HRQ91_02105"/>
<evidence type="ECO:0000256" key="2">
    <source>
        <dbReference type="ARBA" id="ARBA00022695"/>
    </source>
</evidence>
<dbReference type="Proteomes" id="UP000671908">
    <property type="component" value="Chromosome"/>
</dbReference>
<evidence type="ECO:0000256" key="4">
    <source>
        <dbReference type="ARBA" id="ARBA00022932"/>
    </source>
</evidence>
<dbReference type="GO" id="GO:0003677">
    <property type="term" value="F:DNA binding"/>
    <property type="evidence" value="ECO:0007669"/>
    <property type="project" value="InterPro"/>
</dbReference>
<dbReference type="InterPro" id="IPR005790">
    <property type="entry name" value="DNA_polIII_delta"/>
</dbReference>
<dbReference type="EMBL" id="CP054142">
    <property type="protein sequence ID" value="QTQ13344.1"/>
    <property type="molecule type" value="Genomic_DNA"/>
</dbReference>
<keyword evidence="6" id="KW-1185">Reference proteome</keyword>
<dbReference type="PANTHER" id="PTHR34388:SF1">
    <property type="entry name" value="DNA POLYMERASE III SUBUNIT DELTA"/>
    <property type="match status" value="1"/>
</dbReference>
<dbReference type="GO" id="GO:0003887">
    <property type="term" value="F:DNA-directed DNA polymerase activity"/>
    <property type="evidence" value="ECO:0007669"/>
    <property type="project" value="UniProtKB-KW"/>
</dbReference>
<keyword evidence="2 5" id="KW-0548">Nucleotidyltransferase</keyword>
<dbReference type="Gene3D" id="1.10.8.60">
    <property type="match status" value="1"/>
</dbReference>
<name>A0A975F3A5_9SPIR</name>
<dbReference type="InterPro" id="IPR027417">
    <property type="entry name" value="P-loop_NTPase"/>
</dbReference>
<evidence type="ECO:0000313" key="5">
    <source>
        <dbReference type="EMBL" id="QTQ13344.1"/>
    </source>
</evidence>
<sequence>MTPSVYLYTGPEFGERNAAVDSVKSVLKKKYGVQNSATLSEKNSSPIDEYLYYASETDFSEVLTTLQSSSLFVPATCVVLREAELLKAKRDIDLLSSWIASSSGENSVLILVSDEISIDAKIEKLIPKANRKIFWEMFEDQKREWLEKFFLKAGYKLESEAAETILDLVENNTEALKNECSRFFLCLPPGQEVTVSDVENILAHNREESAFTLFDAMADFKMRPEERFENALLILQKIRLSKNFSSVMFIGGLVSCFRRLSLWHSLHSNGAFPDDFTLKTKGFTSKKARTQYACASKVWTSGQTTAIIALLASSDVSIRASGAQFEETELQMMLYAIIMKGGAFCSVYEF</sequence>
<evidence type="ECO:0000256" key="3">
    <source>
        <dbReference type="ARBA" id="ARBA00022705"/>
    </source>
</evidence>
<keyword evidence="3" id="KW-0235">DNA replication</keyword>
<dbReference type="GO" id="GO:0006261">
    <property type="term" value="P:DNA-templated DNA replication"/>
    <property type="evidence" value="ECO:0007669"/>
    <property type="project" value="TreeGrafter"/>
</dbReference>
<gene>
    <name evidence="5" type="primary">holA</name>
    <name evidence="5" type="ORF">HRQ91_02105</name>
</gene>
<accession>A0A975F3A5</accession>
<dbReference type="SUPFAM" id="SSF52540">
    <property type="entry name" value="P-loop containing nucleoside triphosphate hydrolases"/>
    <property type="match status" value="1"/>
</dbReference>
<dbReference type="PANTHER" id="PTHR34388">
    <property type="entry name" value="DNA POLYMERASE III SUBUNIT DELTA"/>
    <property type="match status" value="1"/>
</dbReference>
<reference evidence="5 6" key="1">
    <citation type="journal article" date="2021" name="Microbiol. Resour. Announc.">
        <title>Complete Genome Sequences of Three Human Oral Treponema parvum Isolates.</title>
        <authorList>
            <person name="Zeng H."/>
            <person name="Watt R.M."/>
        </authorList>
    </citation>
    <scope>NUCLEOTIDE SEQUENCE [LARGE SCALE GENOMIC DNA]</scope>
    <source>
        <strain evidence="5 6">ATCC 700770</strain>
    </source>
</reference>
<dbReference type="Gene3D" id="3.40.50.300">
    <property type="entry name" value="P-loop containing nucleotide triphosphate hydrolases"/>
    <property type="match status" value="1"/>
</dbReference>
<protein>
    <submittedName>
        <fullName evidence="5">DNA polymerase III subunit delta</fullName>
        <ecNumber evidence="5">2.7.7.7</ecNumber>
    </submittedName>
</protein>
<dbReference type="RefSeq" id="WP_210120040.1">
    <property type="nucleotide sequence ID" value="NZ_CP054142.1"/>
</dbReference>
<dbReference type="GO" id="GO:0009360">
    <property type="term" value="C:DNA polymerase III complex"/>
    <property type="evidence" value="ECO:0007669"/>
    <property type="project" value="TreeGrafter"/>
</dbReference>
<proteinExistence type="predicted"/>
<dbReference type="NCBIfam" id="TIGR01128">
    <property type="entry name" value="holA"/>
    <property type="match status" value="1"/>
</dbReference>
<keyword evidence="4" id="KW-0239">DNA-directed DNA polymerase</keyword>
<evidence type="ECO:0000313" key="6">
    <source>
        <dbReference type="Proteomes" id="UP000671908"/>
    </source>
</evidence>
<dbReference type="Gene3D" id="1.20.272.10">
    <property type="match status" value="1"/>
</dbReference>
<organism evidence="5 6">
    <name type="scientific">Treponema parvum</name>
    <dbReference type="NCBI Taxonomy" id="138851"/>
    <lineage>
        <taxon>Bacteria</taxon>
        <taxon>Pseudomonadati</taxon>
        <taxon>Spirochaetota</taxon>
        <taxon>Spirochaetia</taxon>
        <taxon>Spirochaetales</taxon>
        <taxon>Treponemataceae</taxon>
        <taxon>Treponema</taxon>
    </lineage>
</organism>
<dbReference type="EC" id="2.7.7.7" evidence="5"/>
<evidence type="ECO:0000256" key="1">
    <source>
        <dbReference type="ARBA" id="ARBA00022679"/>
    </source>
</evidence>
<dbReference type="AlphaFoldDB" id="A0A975F3A5"/>